<proteinExistence type="predicted"/>
<sequence length="113" mass="12856">MSKIEHNDVKMKSEGAVRARSKKALLVKSEDDDVKALRYNPQVSRIQTEERTKESAKLLSKREVPEPQARSLLALDKDFQQISETTKQGLVIQHIKEFKHLPGVHAHRGTSTK</sequence>
<dbReference type="AlphaFoldDB" id="A0A0D2PRG7"/>
<organism evidence="1 2">
    <name type="scientific">Gossypium raimondii</name>
    <name type="common">Peruvian cotton</name>
    <name type="synonym">Gossypium klotzschianum subsp. raimondii</name>
    <dbReference type="NCBI Taxonomy" id="29730"/>
    <lineage>
        <taxon>Eukaryota</taxon>
        <taxon>Viridiplantae</taxon>
        <taxon>Streptophyta</taxon>
        <taxon>Embryophyta</taxon>
        <taxon>Tracheophyta</taxon>
        <taxon>Spermatophyta</taxon>
        <taxon>Magnoliopsida</taxon>
        <taxon>eudicotyledons</taxon>
        <taxon>Gunneridae</taxon>
        <taxon>Pentapetalae</taxon>
        <taxon>rosids</taxon>
        <taxon>malvids</taxon>
        <taxon>Malvales</taxon>
        <taxon>Malvaceae</taxon>
        <taxon>Malvoideae</taxon>
        <taxon>Gossypium</taxon>
    </lineage>
</organism>
<accession>A0A0D2PRG7</accession>
<dbReference type="Gramene" id="KJB48827">
    <property type="protein sequence ID" value="KJB48827"/>
    <property type="gene ID" value="B456_008G089000"/>
</dbReference>
<evidence type="ECO:0000313" key="2">
    <source>
        <dbReference type="Proteomes" id="UP000032304"/>
    </source>
</evidence>
<gene>
    <name evidence="1" type="ORF">B456_008G089000</name>
</gene>
<dbReference type="Proteomes" id="UP000032304">
    <property type="component" value="Chromosome 8"/>
</dbReference>
<dbReference type="EMBL" id="CM001747">
    <property type="protein sequence ID" value="KJB48827.1"/>
    <property type="molecule type" value="Genomic_DNA"/>
</dbReference>
<keyword evidence="2" id="KW-1185">Reference proteome</keyword>
<name>A0A0D2PRG7_GOSRA</name>
<protein>
    <submittedName>
        <fullName evidence="1">Uncharacterized protein</fullName>
    </submittedName>
</protein>
<evidence type="ECO:0000313" key="1">
    <source>
        <dbReference type="EMBL" id="KJB48827.1"/>
    </source>
</evidence>
<reference evidence="1 2" key="1">
    <citation type="journal article" date="2012" name="Nature">
        <title>Repeated polyploidization of Gossypium genomes and the evolution of spinnable cotton fibres.</title>
        <authorList>
            <person name="Paterson A.H."/>
            <person name="Wendel J.F."/>
            <person name="Gundlach H."/>
            <person name="Guo H."/>
            <person name="Jenkins J."/>
            <person name="Jin D."/>
            <person name="Llewellyn D."/>
            <person name="Showmaker K.C."/>
            <person name="Shu S."/>
            <person name="Udall J."/>
            <person name="Yoo M.J."/>
            <person name="Byers R."/>
            <person name="Chen W."/>
            <person name="Doron-Faigenboim A."/>
            <person name="Duke M.V."/>
            <person name="Gong L."/>
            <person name="Grimwood J."/>
            <person name="Grover C."/>
            <person name="Grupp K."/>
            <person name="Hu G."/>
            <person name="Lee T.H."/>
            <person name="Li J."/>
            <person name="Lin L."/>
            <person name="Liu T."/>
            <person name="Marler B.S."/>
            <person name="Page J.T."/>
            <person name="Roberts A.W."/>
            <person name="Romanel E."/>
            <person name="Sanders W.S."/>
            <person name="Szadkowski E."/>
            <person name="Tan X."/>
            <person name="Tang H."/>
            <person name="Xu C."/>
            <person name="Wang J."/>
            <person name="Wang Z."/>
            <person name="Zhang D."/>
            <person name="Zhang L."/>
            <person name="Ashrafi H."/>
            <person name="Bedon F."/>
            <person name="Bowers J.E."/>
            <person name="Brubaker C.L."/>
            <person name="Chee P.W."/>
            <person name="Das S."/>
            <person name="Gingle A.R."/>
            <person name="Haigler C.H."/>
            <person name="Harker D."/>
            <person name="Hoffmann L.V."/>
            <person name="Hovav R."/>
            <person name="Jones D.C."/>
            <person name="Lemke C."/>
            <person name="Mansoor S."/>
            <person name="ur Rahman M."/>
            <person name="Rainville L.N."/>
            <person name="Rambani A."/>
            <person name="Reddy U.K."/>
            <person name="Rong J.K."/>
            <person name="Saranga Y."/>
            <person name="Scheffler B.E."/>
            <person name="Scheffler J.A."/>
            <person name="Stelly D.M."/>
            <person name="Triplett B.A."/>
            <person name="Van Deynze A."/>
            <person name="Vaslin M.F."/>
            <person name="Waghmare V.N."/>
            <person name="Walford S.A."/>
            <person name="Wright R.J."/>
            <person name="Zaki E.A."/>
            <person name="Zhang T."/>
            <person name="Dennis E.S."/>
            <person name="Mayer K.F."/>
            <person name="Peterson D.G."/>
            <person name="Rokhsar D.S."/>
            <person name="Wang X."/>
            <person name="Schmutz J."/>
        </authorList>
    </citation>
    <scope>NUCLEOTIDE SEQUENCE [LARGE SCALE GENOMIC DNA]</scope>
</reference>